<keyword evidence="3" id="KW-0732">Signal</keyword>
<evidence type="ECO:0000256" key="1">
    <source>
        <dbReference type="ARBA" id="ARBA00008520"/>
    </source>
</evidence>
<keyword evidence="6" id="KW-1185">Reference proteome</keyword>
<dbReference type="Proteomes" id="UP000295726">
    <property type="component" value="Unassembled WGS sequence"/>
</dbReference>
<dbReference type="EMBL" id="SLZZ01000020">
    <property type="protein sequence ID" value="TCS77119.1"/>
    <property type="molecule type" value="Genomic_DNA"/>
</dbReference>
<dbReference type="Gene3D" id="3.40.190.10">
    <property type="entry name" value="Periplasmic binding protein-like II"/>
    <property type="match status" value="2"/>
</dbReference>
<name>A0A4R3K367_9FIRM</name>
<evidence type="ECO:0000313" key="6">
    <source>
        <dbReference type="Proteomes" id="UP000295726"/>
    </source>
</evidence>
<dbReference type="OrthoDB" id="355435at2"/>
<dbReference type="PANTHER" id="PTHR43649:SF34">
    <property type="entry name" value="ABC TRANSPORTER PERIPLASMIC-BINDING PROTEIN YCJN-RELATED"/>
    <property type="match status" value="1"/>
</dbReference>
<proteinExistence type="inferred from homology"/>
<dbReference type="Pfam" id="PF01547">
    <property type="entry name" value="SBP_bac_1"/>
    <property type="match status" value="1"/>
</dbReference>
<dbReference type="InterPro" id="IPR050490">
    <property type="entry name" value="Bact_solute-bd_prot1"/>
</dbReference>
<gene>
    <name evidence="5" type="ORF">EDD59_12041</name>
</gene>
<dbReference type="InterPro" id="IPR006059">
    <property type="entry name" value="SBP"/>
</dbReference>
<evidence type="ECO:0000256" key="2">
    <source>
        <dbReference type="ARBA" id="ARBA00022448"/>
    </source>
</evidence>
<evidence type="ECO:0000256" key="3">
    <source>
        <dbReference type="ARBA" id="ARBA00022729"/>
    </source>
</evidence>
<comment type="similarity">
    <text evidence="1">Belongs to the bacterial solute-binding protein 1 family.</text>
</comment>
<reference evidence="5 6" key="1">
    <citation type="submission" date="2019-03" db="EMBL/GenBank/DDBJ databases">
        <title>Genomic Encyclopedia of Type Strains, Phase IV (KMG-IV): sequencing the most valuable type-strain genomes for metagenomic binning, comparative biology and taxonomic classification.</title>
        <authorList>
            <person name="Goeker M."/>
        </authorList>
    </citation>
    <scope>NUCLEOTIDE SEQUENCE [LARGE SCALE GENOMIC DNA]</scope>
    <source>
        <strain evidence="5 6">DSM 29489</strain>
    </source>
</reference>
<evidence type="ECO:0000313" key="5">
    <source>
        <dbReference type="EMBL" id="TCS77119.1"/>
    </source>
</evidence>
<dbReference type="RefSeq" id="WP_132382576.1">
    <property type="nucleotide sequence ID" value="NZ_DAIUIE010000044.1"/>
</dbReference>
<dbReference type="SUPFAM" id="SSF53850">
    <property type="entry name" value="Periplasmic binding protein-like II"/>
    <property type="match status" value="1"/>
</dbReference>
<dbReference type="PANTHER" id="PTHR43649">
    <property type="entry name" value="ARABINOSE-BINDING PROTEIN-RELATED"/>
    <property type="match status" value="1"/>
</dbReference>
<dbReference type="AlphaFoldDB" id="A0A4R3K367"/>
<dbReference type="PROSITE" id="PS51257">
    <property type="entry name" value="PROKAR_LIPOPROTEIN"/>
    <property type="match status" value="1"/>
</dbReference>
<sequence>MRKRLQKLLLVTTLTATIVLSGCSNGGTSTKKSDATSGTDGEIRVSTSANSGRPGLEAVAPKFEEETGIKITTEFGDLGTDSYTSELMTQLQGGSAPDIFAAFAGTGTSSPNVGTLAEAGSLMDLSNLDFAKNVKGTAVEDAVTISDKVYAACLGVQTSGIIYNEDMFSEYNLEIPETWDDLLNLVKEIRQAAPDKTPIAFGGGNTSIAMINASMLVLNQPGFTGEEGREEKFADSEAWKGALKMLEELIEVNAFNQSASTDGSNEIVSMMAGGDAFMCIDLSSRYAAIKKADEDCPIRFCSLPARNKEDNKMLLWPGTMAAVNAETKDKDSSVKFMEYITSEEGNNLWIESAGGSELSASNFTDASKWDGCFKDLVDMADKSAMIPCVTWPSAGASNALGEGVAGILAGVQSTDEVLAAMDENWDK</sequence>
<organism evidence="5 6">
    <name type="scientific">Muricomes intestini</name>
    <dbReference type="NCBI Taxonomy" id="1796634"/>
    <lineage>
        <taxon>Bacteria</taxon>
        <taxon>Bacillati</taxon>
        <taxon>Bacillota</taxon>
        <taxon>Clostridia</taxon>
        <taxon>Lachnospirales</taxon>
        <taxon>Lachnospiraceae</taxon>
        <taxon>Muricomes</taxon>
    </lineage>
</organism>
<accession>A0A4R3K367</accession>
<feature type="region of interest" description="Disordered" evidence="4">
    <location>
        <begin position="26"/>
        <end position="51"/>
    </location>
</feature>
<comment type="caution">
    <text evidence="5">The sequence shown here is derived from an EMBL/GenBank/DDBJ whole genome shotgun (WGS) entry which is preliminary data.</text>
</comment>
<evidence type="ECO:0000256" key="4">
    <source>
        <dbReference type="SAM" id="MobiDB-lite"/>
    </source>
</evidence>
<protein>
    <submittedName>
        <fullName evidence="5">Carbohydrate ABC transporter substrate-binding protein (CUT1 family)</fullName>
    </submittedName>
</protein>
<keyword evidence="2" id="KW-0813">Transport</keyword>